<evidence type="ECO:0000256" key="3">
    <source>
        <dbReference type="ARBA" id="ARBA00023015"/>
    </source>
</evidence>
<evidence type="ECO:0000256" key="1">
    <source>
        <dbReference type="ARBA" id="ARBA00022723"/>
    </source>
</evidence>
<comment type="caution">
    <text evidence="8">The sequence shown here is derived from an EMBL/GenBank/DDBJ whole genome shotgun (WGS) entry which is preliminary data.</text>
</comment>
<feature type="region of interest" description="Disordered" evidence="6">
    <location>
        <begin position="1"/>
        <end position="111"/>
    </location>
</feature>
<dbReference type="AlphaFoldDB" id="A0A1Y2DPH1"/>
<dbReference type="OrthoDB" id="1405595at2759"/>
<evidence type="ECO:0000256" key="5">
    <source>
        <dbReference type="ARBA" id="ARBA00023242"/>
    </source>
</evidence>
<evidence type="ECO:0000256" key="4">
    <source>
        <dbReference type="ARBA" id="ARBA00023163"/>
    </source>
</evidence>
<feature type="compositionally biased region" description="Basic and acidic residues" evidence="6">
    <location>
        <begin position="40"/>
        <end position="67"/>
    </location>
</feature>
<feature type="compositionally biased region" description="Low complexity" evidence="6">
    <location>
        <begin position="93"/>
        <end position="106"/>
    </location>
</feature>
<protein>
    <submittedName>
        <fullName evidence="8">Fungal-specific transcription factor domain-domain-containing protein</fullName>
    </submittedName>
</protein>
<keyword evidence="2" id="KW-0862">Zinc</keyword>
<dbReference type="EMBL" id="MCGR01000073">
    <property type="protein sequence ID" value="ORY61054.1"/>
    <property type="molecule type" value="Genomic_DNA"/>
</dbReference>
<gene>
    <name evidence="8" type="ORF">BCR35DRAFT_309127</name>
</gene>
<dbReference type="PANTHER" id="PTHR47660">
    <property type="entry name" value="TRANSCRIPTION FACTOR WITH C2H2 AND ZN(2)-CYS(6) DNA BINDING DOMAIN (EUROFUNG)-RELATED-RELATED"/>
    <property type="match status" value="1"/>
</dbReference>
<reference evidence="8 9" key="1">
    <citation type="submission" date="2016-07" db="EMBL/GenBank/DDBJ databases">
        <title>Pervasive Adenine N6-methylation of Active Genes in Fungi.</title>
        <authorList>
            <consortium name="DOE Joint Genome Institute"/>
            <person name="Mondo S.J."/>
            <person name="Dannebaum R.O."/>
            <person name="Kuo R.C."/>
            <person name="Labutti K."/>
            <person name="Haridas S."/>
            <person name="Kuo A."/>
            <person name="Salamov A."/>
            <person name="Ahrendt S.R."/>
            <person name="Lipzen A."/>
            <person name="Sullivan W."/>
            <person name="Andreopoulos W.B."/>
            <person name="Clum A."/>
            <person name="Lindquist E."/>
            <person name="Daum C."/>
            <person name="Ramamoorthy G.K."/>
            <person name="Gryganskyi A."/>
            <person name="Culley D."/>
            <person name="Magnuson J.K."/>
            <person name="James T.Y."/>
            <person name="O'Malley M.A."/>
            <person name="Stajich J.E."/>
            <person name="Spatafora J.W."/>
            <person name="Visel A."/>
            <person name="Grigoriev I.V."/>
        </authorList>
    </citation>
    <scope>NUCLEOTIDE SEQUENCE [LARGE SCALE GENOMIC DNA]</scope>
    <source>
        <strain evidence="8 9">62-1032</strain>
    </source>
</reference>
<dbReference type="Proteomes" id="UP000193467">
    <property type="component" value="Unassembled WGS sequence"/>
</dbReference>
<dbReference type="STRING" id="106004.A0A1Y2DPH1"/>
<feature type="domain" description="Xylanolytic transcriptional activator regulatory" evidence="7">
    <location>
        <begin position="163"/>
        <end position="396"/>
    </location>
</feature>
<evidence type="ECO:0000313" key="8">
    <source>
        <dbReference type="EMBL" id="ORY61054.1"/>
    </source>
</evidence>
<dbReference type="PANTHER" id="PTHR47660:SF2">
    <property type="entry name" value="TRANSCRIPTION FACTOR WITH C2H2 AND ZN(2)-CYS(6) DNA BINDING DOMAIN (EUROFUNG)"/>
    <property type="match status" value="1"/>
</dbReference>
<dbReference type="InterPro" id="IPR007219">
    <property type="entry name" value="XnlR_reg_dom"/>
</dbReference>
<dbReference type="InParanoid" id="A0A1Y2DPH1"/>
<feature type="compositionally biased region" description="Low complexity" evidence="6">
    <location>
        <begin position="1"/>
        <end position="12"/>
    </location>
</feature>
<keyword evidence="1" id="KW-0479">Metal-binding</keyword>
<dbReference type="CDD" id="cd12148">
    <property type="entry name" value="fungal_TF_MHR"/>
    <property type="match status" value="1"/>
</dbReference>
<keyword evidence="3" id="KW-0805">Transcription regulation</keyword>
<feature type="compositionally biased region" description="Gly residues" evidence="6">
    <location>
        <begin position="13"/>
        <end position="27"/>
    </location>
</feature>
<organism evidence="8 9">
    <name type="scientific">Leucosporidium creatinivorum</name>
    <dbReference type="NCBI Taxonomy" id="106004"/>
    <lineage>
        <taxon>Eukaryota</taxon>
        <taxon>Fungi</taxon>
        <taxon>Dikarya</taxon>
        <taxon>Basidiomycota</taxon>
        <taxon>Pucciniomycotina</taxon>
        <taxon>Microbotryomycetes</taxon>
        <taxon>Leucosporidiales</taxon>
        <taxon>Leucosporidium</taxon>
    </lineage>
</organism>
<name>A0A1Y2DPH1_9BASI</name>
<proteinExistence type="predicted"/>
<dbReference type="Pfam" id="PF04082">
    <property type="entry name" value="Fungal_trans"/>
    <property type="match status" value="1"/>
</dbReference>
<accession>A0A1Y2DPH1</accession>
<feature type="compositionally biased region" description="Pro residues" evidence="6">
    <location>
        <begin position="72"/>
        <end position="92"/>
    </location>
</feature>
<keyword evidence="5" id="KW-0539">Nucleus</keyword>
<keyword evidence="9" id="KW-1185">Reference proteome</keyword>
<dbReference type="GO" id="GO:0003677">
    <property type="term" value="F:DNA binding"/>
    <property type="evidence" value="ECO:0007669"/>
    <property type="project" value="InterPro"/>
</dbReference>
<dbReference type="GO" id="GO:0006351">
    <property type="term" value="P:DNA-templated transcription"/>
    <property type="evidence" value="ECO:0007669"/>
    <property type="project" value="InterPro"/>
</dbReference>
<keyword evidence="4" id="KW-0804">Transcription</keyword>
<evidence type="ECO:0000256" key="2">
    <source>
        <dbReference type="ARBA" id="ARBA00022833"/>
    </source>
</evidence>
<sequence>MGGSPATSASALLGGGGGTPGDGGAGEGEGRTPDQGGGEGKGKVKEEEERDERWPTHFDPTREDRSPLSRSPSPPPAPAPAPAPAPLPPSPAVPSSSTATAEPSVPELTEPFAGSEKWKDVCWVDENVRGRVERVCELARFMPGGGERPFHFPQSLHTINHFLSNYFEYVLPLFPVVHLPTFSPPTSAPIVLAAQTCIGASFSPLPSAHKFSLDLAEQIRRALAALYEHDLRNLRSEEIMHAGLLTCVSGLWSGNKRAFELAEIARGQLVNLCRRGRLFDRPAIGRADGLGWTAWAAVESRKRLGACIMLLDGFFPSLLHTPSYISQGELSNMVFPCDERYWQATSAQQWQAMLGMAPIPPSPFFASCISTILTPRYVLHAPLPDPHLNPFGCLIIMTSLQHHIYELSQQLYTYMTAGITVPMYAGVPAYSETAPKPVNMALGFEGRKQWLKDALQLWRKHYAKEVQDPYMLWGQSLLWKGHMSLHVDVQDLNDAAGQHGAKAANAALGRLTKWAHSEDAVEASASAIQLLALLSTPSDLSSSHIGPYAPLCCFAATLTIWARLALGEKNSWDTQLAGRLVNMLGGVSLSSEEAPMAARRFGAGLLRKMKAWRIAESLESILLRIQ</sequence>
<evidence type="ECO:0000313" key="9">
    <source>
        <dbReference type="Proteomes" id="UP000193467"/>
    </source>
</evidence>
<dbReference type="GO" id="GO:0008270">
    <property type="term" value="F:zinc ion binding"/>
    <property type="evidence" value="ECO:0007669"/>
    <property type="project" value="InterPro"/>
</dbReference>
<evidence type="ECO:0000259" key="7">
    <source>
        <dbReference type="Pfam" id="PF04082"/>
    </source>
</evidence>
<evidence type="ECO:0000256" key="6">
    <source>
        <dbReference type="SAM" id="MobiDB-lite"/>
    </source>
</evidence>